<feature type="region of interest" description="Disordered" evidence="1">
    <location>
        <begin position="113"/>
        <end position="137"/>
    </location>
</feature>
<name>A0ABR0C4P1_PURLI</name>
<proteinExistence type="predicted"/>
<evidence type="ECO:0000313" key="3">
    <source>
        <dbReference type="Proteomes" id="UP001287286"/>
    </source>
</evidence>
<accession>A0ABR0C4P1</accession>
<feature type="region of interest" description="Disordered" evidence="1">
    <location>
        <begin position="176"/>
        <end position="225"/>
    </location>
</feature>
<comment type="caution">
    <text evidence="2">The sequence shown here is derived from an EMBL/GenBank/DDBJ whole genome shotgun (WGS) entry which is preliminary data.</text>
</comment>
<protein>
    <submittedName>
        <fullName evidence="2">Uncharacterized protein</fullName>
    </submittedName>
</protein>
<evidence type="ECO:0000256" key="1">
    <source>
        <dbReference type="SAM" id="MobiDB-lite"/>
    </source>
</evidence>
<reference evidence="2 3" key="1">
    <citation type="journal article" date="2024" name="Microbiol. Resour. Announc.">
        <title>Genome annotations for the ascomycete fungi Trichoderma harzianum, Trichoderma aggressivum, and Purpureocillium lilacinum.</title>
        <authorList>
            <person name="Beijen E.P.W."/>
            <person name="Ohm R.A."/>
        </authorList>
    </citation>
    <scope>NUCLEOTIDE SEQUENCE [LARGE SCALE GENOMIC DNA]</scope>
    <source>
        <strain evidence="2 3">CBS 150709</strain>
    </source>
</reference>
<evidence type="ECO:0000313" key="2">
    <source>
        <dbReference type="EMBL" id="KAK4091056.1"/>
    </source>
</evidence>
<sequence length="593" mass="63057">MLPTSSCALTTCAILGTTKAYPFTSGNLITSHFTSDRGHGHRTDYVCDACLAQRDNPALCPSRCSSPSNTVIWLSGRRNVNLDRGLLDLDHRSRQSSRCTRCAKFHAAARQRGADCPQRDPNGDVQPDHDNSCRESHSRGVISLHLNVAELAVSTTANSVEDSTDSRAVCVSCRPSPAGTSLSLPSGRVDDEPGDSDCHSPGGLPLVRRESSVRSPAKHRQRRPRDLLITLQTARPEWPPASHSHHGRRDRLSSRIEVQASRFGLLEFGAPVPRPGPPDKAVLSCQGVALSDPAGRVSAATAGLFRLPQPQPQQPLFVLRLATADLNGGKTKSRLLCFAHRAAQSRCGSPCPGGWPFTLRVLGLGMVMPLQADLDDAMPAGRPRASVAFSYAGPRTKCRETSWAERSGVSRLMTPCSNYRQCMPKPPADAAAAAAAAAWDLVVSRPSEANGETGQSGVARCDLESRPAMQSAIAARTQAGMAGWQPPADMDGAAHNGRATQKNYATWDNGRRRQASQPPSHVANSYSNDEHNTVQGRASGPVVVDAMSTHALRTTGASPRTESIPKHRTPLALSVPAAAAAAASGADPQAQGR</sequence>
<gene>
    <name evidence="2" type="ORF">Purlil1_4636</name>
</gene>
<feature type="compositionally biased region" description="Basic and acidic residues" evidence="1">
    <location>
        <begin position="117"/>
        <end position="137"/>
    </location>
</feature>
<feature type="region of interest" description="Disordered" evidence="1">
    <location>
        <begin position="548"/>
        <end position="593"/>
    </location>
</feature>
<feature type="compositionally biased region" description="Low complexity" evidence="1">
    <location>
        <begin position="571"/>
        <end position="593"/>
    </location>
</feature>
<organism evidence="2 3">
    <name type="scientific">Purpureocillium lilacinum</name>
    <name type="common">Paecilomyces lilacinus</name>
    <dbReference type="NCBI Taxonomy" id="33203"/>
    <lineage>
        <taxon>Eukaryota</taxon>
        <taxon>Fungi</taxon>
        <taxon>Dikarya</taxon>
        <taxon>Ascomycota</taxon>
        <taxon>Pezizomycotina</taxon>
        <taxon>Sordariomycetes</taxon>
        <taxon>Hypocreomycetidae</taxon>
        <taxon>Hypocreales</taxon>
        <taxon>Ophiocordycipitaceae</taxon>
        <taxon>Purpureocillium</taxon>
    </lineage>
</organism>
<dbReference type="EMBL" id="JAWRVI010000013">
    <property type="protein sequence ID" value="KAK4091056.1"/>
    <property type="molecule type" value="Genomic_DNA"/>
</dbReference>
<feature type="region of interest" description="Disordered" evidence="1">
    <location>
        <begin position="233"/>
        <end position="252"/>
    </location>
</feature>
<dbReference type="Proteomes" id="UP001287286">
    <property type="component" value="Unassembled WGS sequence"/>
</dbReference>
<feature type="compositionally biased region" description="Polar residues" evidence="1">
    <location>
        <begin position="515"/>
        <end position="527"/>
    </location>
</feature>
<feature type="region of interest" description="Disordered" evidence="1">
    <location>
        <begin position="503"/>
        <end position="536"/>
    </location>
</feature>
<feature type="compositionally biased region" description="Polar residues" evidence="1">
    <location>
        <begin position="551"/>
        <end position="561"/>
    </location>
</feature>
<keyword evidence="3" id="KW-1185">Reference proteome</keyword>